<evidence type="ECO:0000313" key="2">
    <source>
        <dbReference type="EMBL" id="KAJ1688326.1"/>
    </source>
</evidence>
<accession>A0A9Q0C6Q1</accession>
<name>A0A9Q0C6Q1_9POAL</name>
<dbReference type="SUPFAM" id="SSF81383">
    <property type="entry name" value="F-box domain"/>
    <property type="match status" value="1"/>
</dbReference>
<gene>
    <name evidence="2" type="ORF">LUZ63_019716</name>
</gene>
<dbReference type="SMART" id="SM00256">
    <property type="entry name" value="FBOX"/>
    <property type="match status" value="1"/>
</dbReference>
<sequence>MSTSPKHYESNANEEEMEQSSEDIWCDALPDDVMVNILSLLPPKPFFRFKCVSKSWLGLSSRAFRLNKLLRPTLLGFFYETPSRSPHNIGFTIISNGVRKLDSTLGLSNYDEFQIHDCCNGLVLVTSLISEPSFRSQNMYVYNLATRKCTAIELLPQQHFEDVAYDEVFSLAFDPQCELQFHVVCFRQWHKERWSYDNIFLTFSSDSGTWQRGGNLECVFKIAQKSKGTYLDGRLHRVTEGHEIASVDPNNNTCLVTKFDFPGLSQNGISEIGQSQGVLHFMFLNESHMMSIWVLENDDRQNWILKHQLCLKEMLVNASFQNIKLHPGKDVIFARGKFGRILSIGLINGEANEFYYLYYPSCSQFWLYMHCFLV</sequence>
<dbReference type="InterPro" id="IPR055290">
    <property type="entry name" value="At3g26010-like"/>
</dbReference>
<comment type="caution">
    <text evidence="2">The sequence shown here is derived from an EMBL/GenBank/DDBJ whole genome shotgun (WGS) entry which is preliminary data.</text>
</comment>
<protein>
    <recommendedName>
        <fullName evidence="1">F-box domain-containing protein</fullName>
    </recommendedName>
</protein>
<feature type="domain" description="F-box" evidence="1">
    <location>
        <begin position="29"/>
        <end position="68"/>
    </location>
</feature>
<dbReference type="InterPro" id="IPR056592">
    <property type="entry name" value="Beta-prop_At3g26010-like"/>
</dbReference>
<dbReference type="AlphaFoldDB" id="A0A9Q0C6Q1"/>
<dbReference type="PANTHER" id="PTHR35546">
    <property type="entry name" value="F-BOX PROTEIN INTERACTION DOMAIN PROTEIN-RELATED"/>
    <property type="match status" value="1"/>
</dbReference>
<dbReference type="Gene3D" id="1.20.1280.50">
    <property type="match status" value="1"/>
</dbReference>
<evidence type="ECO:0000313" key="3">
    <source>
        <dbReference type="Proteomes" id="UP001151287"/>
    </source>
</evidence>
<keyword evidence="3" id="KW-1185">Reference proteome</keyword>
<dbReference type="PANTHER" id="PTHR35546:SF130">
    <property type="entry name" value="EXPRESSED PROTEIN"/>
    <property type="match status" value="1"/>
</dbReference>
<dbReference type="Pfam" id="PF00646">
    <property type="entry name" value="F-box"/>
    <property type="match status" value="1"/>
</dbReference>
<dbReference type="CDD" id="cd22157">
    <property type="entry name" value="F-box_AtFBW1-like"/>
    <property type="match status" value="1"/>
</dbReference>
<dbReference type="OrthoDB" id="650045at2759"/>
<dbReference type="InterPro" id="IPR036047">
    <property type="entry name" value="F-box-like_dom_sf"/>
</dbReference>
<dbReference type="Proteomes" id="UP001151287">
    <property type="component" value="Unassembled WGS sequence"/>
</dbReference>
<evidence type="ECO:0000259" key="1">
    <source>
        <dbReference type="SMART" id="SM00256"/>
    </source>
</evidence>
<dbReference type="EMBL" id="JAMQYH010000005">
    <property type="protein sequence ID" value="KAJ1688326.1"/>
    <property type="molecule type" value="Genomic_DNA"/>
</dbReference>
<dbReference type="Pfam" id="PF24750">
    <property type="entry name" value="b-prop_At3g26010-like"/>
    <property type="match status" value="1"/>
</dbReference>
<dbReference type="InterPro" id="IPR001810">
    <property type="entry name" value="F-box_dom"/>
</dbReference>
<organism evidence="2 3">
    <name type="scientific">Rhynchospora breviuscula</name>
    <dbReference type="NCBI Taxonomy" id="2022672"/>
    <lineage>
        <taxon>Eukaryota</taxon>
        <taxon>Viridiplantae</taxon>
        <taxon>Streptophyta</taxon>
        <taxon>Embryophyta</taxon>
        <taxon>Tracheophyta</taxon>
        <taxon>Spermatophyta</taxon>
        <taxon>Magnoliopsida</taxon>
        <taxon>Liliopsida</taxon>
        <taxon>Poales</taxon>
        <taxon>Cyperaceae</taxon>
        <taxon>Cyperoideae</taxon>
        <taxon>Rhynchosporeae</taxon>
        <taxon>Rhynchospora</taxon>
    </lineage>
</organism>
<reference evidence="2" key="1">
    <citation type="journal article" date="2022" name="Cell">
        <title>Repeat-based holocentromeres influence genome architecture and karyotype evolution.</title>
        <authorList>
            <person name="Hofstatter P.G."/>
            <person name="Thangavel G."/>
            <person name="Lux T."/>
            <person name="Neumann P."/>
            <person name="Vondrak T."/>
            <person name="Novak P."/>
            <person name="Zhang M."/>
            <person name="Costa L."/>
            <person name="Castellani M."/>
            <person name="Scott A."/>
            <person name="Toegelov H."/>
            <person name="Fuchs J."/>
            <person name="Mata-Sucre Y."/>
            <person name="Dias Y."/>
            <person name="Vanzela A.L.L."/>
            <person name="Huettel B."/>
            <person name="Almeida C.C.S."/>
            <person name="Simkova H."/>
            <person name="Souza G."/>
            <person name="Pedrosa-Harand A."/>
            <person name="Macas J."/>
            <person name="Mayer K.F.X."/>
            <person name="Houben A."/>
            <person name="Marques A."/>
        </authorList>
    </citation>
    <scope>NUCLEOTIDE SEQUENCE</scope>
    <source>
        <strain evidence="2">RhyBre1mFocal</strain>
    </source>
</reference>
<proteinExistence type="predicted"/>